<evidence type="ECO:0000256" key="1">
    <source>
        <dbReference type="SAM" id="Phobius"/>
    </source>
</evidence>
<organism evidence="2">
    <name type="scientific">uncultured marine phage</name>
    <dbReference type="NCBI Taxonomy" id="707152"/>
    <lineage>
        <taxon>Viruses</taxon>
        <taxon>environmental samples</taxon>
    </lineage>
</organism>
<sequence>MFESINEILTIGTYIVISLLLVAGFFTFLEYRKRRKFDKLIFKFSWDLRQANKWLSNRDNFKRLGGDRLPYVHKHNEYTSRFSFYSNYKIHDENLYKDFEKVNEMYKQFSLDFSDVFKARNRERRLKQLLG</sequence>
<proteinExistence type="predicted"/>
<keyword evidence="1" id="KW-0812">Transmembrane</keyword>
<name>A0A8D9CFN6_9VIRU</name>
<evidence type="ECO:0000313" key="2">
    <source>
        <dbReference type="EMBL" id="CAG7581234.1"/>
    </source>
</evidence>
<keyword evidence="1" id="KW-0472">Membrane</keyword>
<protein>
    <submittedName>
        <fullName evidence="2">Uncharacterized protein</fullName>
    </submittedName>
</protein>
<reference evidence="2" key="1">
    <citation type="submission" date="2021-06" db="EMBL/GenBank/DDBJ databases">
        <authorList>
            <person name="Gannon L."/>
            <person name="Redgwell R T."/>
            <person name="Michniewski S."/>
            <person name="Harrison D C."/>
            <person name="Millard A."/>
        </authorList>
    </citation>
    <scope>NUCLEOTIDE SEQUENCE</scope>
</reference>
<gene>
    <name evidence="2" type="ORF">SLAVMIC_00741</name>
</gene>
<accession>A0A8D9CFN6</accession>
<feature type="transmembrane region" description="Helical" evidence="1">
    <location>
        <begin position="12"/>
        <end position="31"/>
    </location>
</feature>
<dbReference type="EMBL" id="OU342829">
    <property type="protein sequence ID" value="CAG7581234.1"/>
    <property type="molecule type" value="Genomic_DNA"/>
</dbReference>
<keyword evidence="1" id="KW-1133">Transmembrane helix</keyword>